<accession>A0ACC3MFK6</accession>
<protein>
    <submittedName>
        <fullName evidence="1">Uncharacterized protein</fullName>
    </submittedName>
</protein>
<comment type="caution">
    <text evidence="1">The sequence shown here is derived from an EMBL/GenBank/DDBJ whole genome shotgun (WGS) entry which is preliminary data.</text>
</comment>
<dbReference type="EMBL" id="JAUTXU010000279">
    <property type="protein sequence ID" value="KAK3690789.1"/>
    <property type="molecule type" value="Genomic_DNA"/>
</dbReference>
<organism evidence="1 2">
    <name type="scientific">Vermiconidia calcicola</name>
    <dbReference type="NCBI Taxonomy" id="1690605"/>
    <lineage>
        <taxon>Eukaryota</taxon>
        <taxon>Fungi</taxon>
        <taxon>Dikarya</taxon>
        <taxon>Ascomycota</taxon>
        <taxon>Pezizomycotina</taxon>
        <taxon>Dothideomycetes</taxon>
        <taxon>Dothideomycetidae</taxon>
        <taxon>Mycosphaerellales</taxon>
        <taxon>Extremaceae</taxon>
        <taxon>Vermiconidia</taxon>
    </lineage>
</organism>
<reference evidence="1" key="1">
    <citation type="submission" date="2023-07" db="EMBL/GenBank/DDBJ databases">
        <title>Black Yeasts Isolated from many extreme environments.</title>
        <authorList>
            <person name="Coleine C."/>
            <person name="Stajich J.E."/>
            <person name="Selbmann L."/>
        </authorList>
    </citation>
    <scope>NUCLEOTIDE SEQUENCE</scope>
    <source>
        <strain evidence="1">CCFEE 5714</strain>
    </source>
</reference>
<gene>
    <name evidence="1" type="ORF">LTR37_018963</name>
</gene>
<keyword evidence="2" id="KW-1185">Reference proteome</keyword>
<evidence type="ECO:0000313" key="2">
    <source>
        <dbReference type="Proteomes" id="UP001281147"/>
    </source>
</evidence>
<proteinExistence type="predicted"/>
<name>A0ACC3MFK6_9PEZI</name>
<dbReference type="Proteomes" id="UP001281147">
    <property type="component" value="Unassembled WGS sequence"/>
</dbReference>
<sequence>MAKTQQFDFETMAVVLYAMAESGVSLGMKHYEMMSAVDGTRGKDSFNHQFRKVKARAKELQEQAKDGGVGTPVKKTKANGGGKKKDAEAGNSGKRARKAKAEVQREVSEDDESPSKKVKTEDNGDGDDRIQGLDEGSEADAPGEDLLG</sequence>
<evidence type="ECO:0000313" key="1">
    <source>
        <dbReference type="EMBL" id="KAK3690789.1"/>
    </source>
</evidence>